<proteinExistence type="predicted"/>
<sequence length="130" mass="14272">MADSKGIITVIGRKKLCKAHAGDITLPPITQIAWGDGGVTEDGVPKATTGNEISLYNELLKKNISGHMYPVEDETTCRYSGILDKGELTGKEISEMGLYDSDGDLIAYRTFLRKGKDEDIPLIFDMDEVF</sequence>
<reference evidence="1" key="1">
    <citation type="journal article" date="2021" name="Proc. Natl. Acad. Sci. U.S.A.">
        <title>A Catalog of Tens of Thousands of Viruses from Human Metagenomes Reveals Hidden Associations with Chronic Diseases.</title>
        <authorList>
            <person name="Tisza M.J."/>
            <person name="Buck C.B."/>
        </authorList>
    </citation>
    <scope>NUCLEOTIDE SEQUENCE</scope>
    <source>
        <strain evidence="1">CtUJJ3</strain>
    </source>
</reference>
<accession>A0A8S5NFI4</accession>
<evidence type="ECO:0000313" key="1">
    <source>
        <dbReference type="EMBL" id="DAD93148.1"/>
    </source>
</evidence>
<name>A0A8S5NFI4_9CAUD</name>
<dbReference type="EMBL" id="BK015154">
    <property type="protein sequence ID" value="DAD93148.1"/>
    <property type="molecule type" value="Genomic_DNA"/>
</dbReference>
<protein>
    <submittedName>
        <fullName evidence="1">Tail-collar fiber protein</fullName>
    </submittedName>
</protein>
<organism evidence="1">
    <name type="scientific">Caudovirales sp. ctUJJ3</name>
    <dbReference type="NCBI Taxonomy" id="2826777"/>
    <lineage>
        <taxon>Viruses</taxon>
        <taxon>Duplodnaviria</taxon>
        <taxon>Heunggongvirae</taxon>
        <taxon>Uroviricota</taxon>
        <taxon>Caudoviricetes</taxon>
    </lineage>
</organism>